<reference evidence="1 2" key="1">
    <citation type="submission" date="2019-03" db="EMBL/GenBank/DDBJ databases">
        <title>Metabolic potential of uncultured bacteria and archaea associated with petroleum seepage in deep-sea sediments.</title>
        <authorList>
            <person name="Dong X."/>
            <person name="Hubert C."/>
        </authorList>
    </citation>
    <scope>NUCLEOTIDE SEQUENCE [LARGE SCALE GENOMIC DNA]</scope>
    <source>
        <strain evidence="1">E29_bin78</strain>
    </source>
</reference>
<comment type="caution">
    <text evidence="1">The sequence shown here is derived from an EMBL/GenBank/DDBJ whole genome shotgun (WGS) entry which is preliminary data.</text>
</comment>
<accession>A0A523UWP0</accession>
<evidence type="ECO:0000313" key="2">
    <source>
        <dbReference type="Proteomes" id="UP000320679"/>
    </source>
</evidence>
<dbReference type="Proteomes" id="UP000320679">
    <property type="component" value="Unassembled WGS sequence"/>
</dbReference>
<protein>
    <submittedName>
        <fullName evidence="1">Uncharacterized protein</fullName>
    </submittedName>
</protein>
<organism evidence="1 2">
    <name type="scientific">Aerophobetes bacterium</name>
    <dbReference type="NCBI Taxonomy" id="2030807"/>
    <lineage>
        <taxon>Bacteria</taxon>
        <taxon>Candidatus Aerophobota</taxon>
    </lineage>
</organism>
<name>A0A523UWP0_UNCAE</name>
<gene>
    <name evidence="1" type="ORF">E3J59_02535</name>
</gene>
<dbReference type="AlphaFoldDB" id="A0A523UWP0"/>
<proteinExistence type="predicted"/>
<dbReference type="EMBL" id="SOJK01000109">
    <property type="protein sequence ID" value="TET46956.1"/>
    <property type="molecule type" value="Genomic_DNA"/>
</dbReference>
<evidence type="ECO:0000313" key="1">
    <source>
        <dbReference type="EMBL" id="TET46956.1"/>
    </source>
</evidence>
<sequence>MKVKKLLTAVLLVVGLCFVSGVGHGEIWSSLHKPEGESMEFRLLRARVDYIMINPTLFLDVDFAYDVEGAWEAEFPEDVVTEGKIVVVIYDNRGRFTNKSGIDLLAEFKHILEIIYSYIEELATNMNTDIVSKLSTEEEIPLACFYQGVYQLWGERVIDLSN</sequence>